<comment type="caution">
    <text evidence="3">The sequence shown here is derived from an EMBL/GenBank/DDBJ whole genome shotgun (WGS) entry which is preliminary data.</text>
</comment>
<dbReference type="AlphaFoldDB" id="A0AB34JN53"/>
<sequence length="417" mass="45463">MLAADKAALEQDLRVRMTQLQWKELEYLRKNFSNLASSSAVLLGFGLSAIADSSNYEQVKTHVFWRDSLDLVSLLEVVTEGVFGLTTAAALACNLVVLFVSSTVAMTGPGMALRGPEGSVIVAVRHMEHQNKRALRYFGRGLVAFNLSMLMLGVRFAFGLGFVKAVAVICVSTYTFVLLLQLGADIAEKFHLSSERAVRGAFVTERDGNLRWVRPRGDDETRSMLGQWMPHGHNTFTPLWRLDKLIAFPGGRDIAGSGGREAGCALACASVKSVLASQRIRDDAGLQQLVRRAQGPLDARPVEAECEGNVLLDWYNHAADTVRAFFKLPAEGEAPHASGSRSGRVSSGGASKSDDPSASSANDRKGILRRVFQGPRRRAGSSWRGGDSRRPSIRIQDSDAARLQSHDSSRWSDDARM</sequence>
<feature type="transmembrane region" description="Helical" evidence="2">
    <location>
        <begin position="32"/>
        <end position="51"/>
    </location>
</feature>
<feature type="compositionally biased region" description="Basic and acidic residues" evidence="1">
    <location>
        <begin position="386"/>
        <end position="417"/>
    </location>
</feature>
<evidence type="ECO:0000256" key="1">
    <source>
        <dbReference type="SAM" id="MobiDB-lite"/>
    </source>
</evidence>
<feature type="compositionally biased region" description="Low complexity" evidence="1">
    <location>
        <begin position="337"/>
        <end position="361"/>
    </location>
</feature>
<keyword evidence="2" id="KW-0812">Transmembrane</keyword>
<protein>
    <submittedName>
        <fullName evidence="3">Uncharacterized protein</fullName>
    </submittedName>
</protein>
<keyword evidence="2" id="KW-0472">Membrane</keyword>
<proteinExistence type="predicted"/>
<feature type="region of interest" description="Disordered" evidence="1">
    <location>
        <begin position="332"/>
        <end position="417"/>
    </location>
</feature>
<feature type="transmembrane region" description="Helical" evidence="2">
    <location>
        <begin position="137"/>
        <end position="158"/>
    </location>
</feature>
<evidence type="ECO:0000313" key="3">
    <source>
        <dbReference type="EMBL" id="KAL1522127.1"/>
    </source>
</evidence>
<evidence type="ECO:0000256" key="2">
    <source>
        <dbReference type="SAM" id="Phobius"/>
    </source>
</evidence>
<name>A0AB34JN53_PRYPA</name>
<organism evidence="3 4">
    <name type="scientific">Prymnesium parvum</name>
    <name type="common">Toxic golden alga</name>
    <dbReference type="NCBI Taxonomy" id="97485"/>
    <lineage>
        <taxon>Eukaryota</taxon>
        <taxon>Haptista</taxon>
        <taxon>Haptophyta</taxon>
        <taxon>Prymnesiophyceae</taxon>
        <taxon>Prymnesiales</taxon>
        <taxon>Prymnesiaceae</taxon>
        <taxon>Prymnesium</taxon>
    </lineage>
</organism>
<evidence type="ECO:0000313" key="4">
    <source>
        <dbReference type="Proteomes" id="UP001515480"/>
    </source>
</evidence>
<dbReference type="EMBL" id="JBGBPQ010000007">
    <property type="protein sequence ID" value="KAL1522127.1"/>
    <property type="molecule type" value="Genomic_DNA"/>
</dbReference>
<gene>
    <name evidence="3" type="ORF">AB1Y20_021768</name>
</gene>
<dbReference type="Proteomes" id="UP001515480">
    <property type="component" value="Unassembled WGS sequence"/>
</dbReference>
<reference evidence="3 4" key="1">
    <citation type="journal article" date="2024" name="Science">
        <title>Giant polyketide synthase enzymes in the biosynthesis of giant marine polyether toxins.</title>
        <authorList>
            <person name="Fallon T.R."/>
            <person name="Shende V.V."/>
            <person name="Wierzbicki I.H."/>
            <person name="Pendleton A.L."/>
            <person name="Watervoot N.F."/>
            <person name="Auber R.P."/>
            <person name="Gonzalez D.J."/>
            <person name="Wisecaver J.H."/>
            <person name="Moore B.S."/>
        </authorList>
    </citation>
    <scope>NUCLEOTIDE SEQUENCE [LARGE SCALE GENOMIC DNA]</scope>
    <source>
        <strain evidence="3 4">12B1</strain>
    </source>
</reference>
<keyword evidence="2" id="KW-1133">Transmembrane helix</keyword>
<accession>A0AB34JN53</accession>
<keyword evidence="4" id="KW-1185">Reference proteome</keyword>
<feature type="transmembrane region" description="Helical" evidence="2">
    <location>
        <begin position="82"/>
        <end position="105"/>
    </location>
</feature>
<feature type="transmembrane region" description="Helical" evidence="2">
    <location>
        <begin position="164"/>
        <end position="184"/>
    </location>
</feature>